<feature type="compositionally biased region" description="Polar residues" evidence="1">
    <location>
        <begin position="48"/>
        <end position="60"/>
    </location>
</feature>
<dbReference type="RefSeq" id="WP_310068722.1">
    <property type="nucleotide sequence ID" value="NZ_JAURTK010000005.1"/>
</dbReference>
<accession>A0AB73IMD5</accession>
<name>A0AB73IMD5_9BURK</name>
<keyword evidence="4" id="KW-1185">Reference proteome</keyword>
<evidence type="ECO:0000313" key="5">
    <source>
        <dbReference type="Proteomes" id="UP001229486"/>
    </source>
</evidence>
<feature type="region of interest" description="Disordered" evidence="1">
    <location>
        <begin position="24"/>
        <end position="68"/>
    </location>
</feature>
<gene>
    <name evidence="3" type="ORF">J2776_004538</name>
    <name evidence="2" type="ORF">J2793_004728</name>
</gene>
<comment type="caution">
    <text evidence="2">The sequence shown here is derived from an EMBL/GenBank/DDBJ whole genome shotgun (WGS) entry which is preliminary data.</text>
</comment>
<dbReference type="Proteomes" id="UP001185254">
    <property type="component" value="Unassembled WGS sequence"/>
</dbReference>
<sequence length="68" mass="7189">MNPDSLAGTPAYSLPVRHVPVFGMAAASDPPADENDDDLDDELDETGEVTNRSNGKTGTDTEAEPDKK</sequence>
<dbReference type="GeneID" id="97034246"/>
<evidence type="ECO:0000313" key="3">
    <source>
        <dbReference type="EMBL" id="MDR6377818.1"/>
    </source>
</evidence>
<evidence type="ECO:0000256" key="1">
    <source>
        <dbReference type="SAM" id="MobiDB-lite"/>
    </source>
</evidence>
<evidence type="ECO:0000313" key="4">
    <source>
        <dbReference type="Proteomes" id="UP001185254"/>
    </source>
</evidence>
<protein>
    <recommendedName>
        <fullName evidence="6">MatE family transporter</fullName>
    </recommendedName>
</protein>
<dbReference type="AlphaFoldDB" id="A0AB73IMD5"/>
<dbReference type="EMBL" id="JAVDQN010000004">
    <property type="protein sequence ID" value="MDR6377818.1"/>
    <property type="molecule type" value="Genomic_DNA"/>
</dbReference>
<evidence type="ECO:0008006" key="6">
    <source>
        <dbReference type="Google" id="ProtNLM"/>
    </source>
</evidence>
<dbReference type="Proteomes" id="UP001229486">
    <property type="component" value="Unassembled WGS sequence"/>
</dbReference>
<evidence type="ECO:0000313" key="2">
    <source>
        <dbReference type="EMBL" id="MDP9649262.1"/>
    </source>
</evidence>
<organism evidence="2 5">
    <name type="scientific">Paraburkholderia caledonica</name>
    <dbReference type="NCBI Taxonomy" id="134536"/>
    <lineage>
        <taxon>Bacteria</taxon>
        <taxon>Pseudomonadati</taxon>
        <taxon>Pseudomonadota</taxon>
        <taxon>Betaproteobacteria</taxon>
        <taxon>Burkholderiales</taxon>
        <taxon>Burkholderiaceae</taxon>
        <taxon>Paraburkholderia</taxon>
    </lineage>
</organism>
<reference evidence="2 4" key="1">
    <citation type="submission" date="2023-07" db="EMBL/GenBank/DDBJ databases">
        <title>Sorghum-associated microbial communities from plants grown in Nebraska, USA.</title>
        <authorList>
            <person name="Schachtman D."/>
        </authorList>
    </citation>
    <scope>NUCLEOTIDE SEQUENCE</scope>
    <source>
        <strain evidence="3 4">DS1039</strain>
        <strain evidence="2">DS1061</strain>
    </source>
</reference>
<feature type="compositionally biased region" description="Acidic residues" evidence="1">
    <location>
        <begin position="31"/>
        <end position="47"/>
    </location>
</feature>
<dbReference type="EMBL" id="JAURTK010000005">
    <property type="protein sequence ID" value="MDP9649262.1"/>
    <property type="molecule type" value="Genomic_DNA"/>
</dbReference>
<proteinExistence type="predicted"/>